<dbReference type="Gene3D" id="2.170.300.10">
    <property type="entry name" value="Tie2 ligand-binding domain superfamily"/>
    <property type="match status" value="1"/>
</dbReference>
<reference evidence="3" key="1">
    <citation type="submission" date="2015-11" db="EMBL/GenBank/DDBJ databases">
        <title>De novo transcriptome assembly of four potential Pierce s Disease insect vectors from Arizona vineyards.</title>
        <authorList>
            <person name="Tassone E.E."/>
        </authorList>
    </citation>
    <scope>NUCLEOTIDE SEQUENCE</scope>
</reference>
<dbReference type="EMBL" id="GEBQ01028697">
    <property type="protein sequence ID" value="JAT11280.1"/>
    <property type="molecule type" value="Transcribed_RNA"/>
</dbReference>
<gene>
    <name evidence="3" type="ORF">g.45199</name>
</gene>
<dbReference type="AlphaFoldDB" id="A0A1B6KIJ8"/>
<name>A0A1B6KIJ8_9HEMI</name>
<evidence type="ECO:0000313" key="3">
    <source>
        <dbReference type="EMBL" id="JAT11280.1"/>
    </source>
</evidence>
<dbReference type="PROSITE" id="PS00022">
    <property type="entry name" value="EGF_1"/>
    <property type="match status" value="1"/>
</dbReference>
<feature type="signal peptide" evidence="1">
    <location>
        <begin position="1"/>
        <end position="18"/>
    </location>
</feature>
<feature type="domain" description="EGF-like" evidence="2">
    <location>
        <begin position="436"/>
        <end position="447"/>
    </location>
</feature>
<keyword evidence="1" id="KW-0732">Signal</keyword>
<protein>
    <recommendedName>
        <fullName evidence="2">EGF-like domain-containing protein</fullName>
    </recommendedName>
</protein>
<evidence type="ECO:0000259" key="2">
    <source>
        <dbReference type="PROSITE" id="PS00022"/>
    </source>
</evidence>
<organism evidence="3">
    <name type="scientific">Graphocephala atropunctata</name>
    <dbReference type="NCBI Taxonomy" id="36148"/>
    <lineage>
        <taxon>Eukaryota</taxon>
        <taxon>Metazoa</taxon>
        <taxon>Ecdysozoa</taxon>
        <taxon>Arthropoda</taxon>
        <taxon>Hexapoda</taxon>
        <taxon>Insecta</taxon>
        <taxon>Pterygota</taxon>
        <taxon>Neoptera</taxon>
        <taxon>Paraneoptera</taxon>
        <taxon>Hemiptera</taxon>
        <taxon>Auchenorrhyncha</taxon>
        <taxon>Membracoidea</taxon>
        <taxon>Cicadellidae</taxon>
        <taxon>Cicadellinae</taxon>
        <taxon>Cicadellini</taxon>
        <taxon>Graphocephala</taxon>
    </lineage>
</organism>
<dbReference type="InterPro" id="IPR000742">
    <property type="entry name" value="EGF"/>
</dbReference>
<feature type="non-terminal residue" evidence="3">
    <location>
        <position position="490"/>
    </location>
</feature>
<accession>A0A1B6KIJ8</accession>
<evidence type="ECO:0000256" key="1">
    <source>
        <dbReference type="SAM" id="SignalP"/>
    </source>
</evidence>
<sequence length="490" mass="54387">MSTLQLVAFLAVFSSTLGFDGELVDITTIYDVGDFCSDSETRHLSYGFDEVDSFSESEKTCNKNITGRVHKRNNANGLPLNVPTNLTYSSPQFPRVTCDTSKGCDWDVEGWSPELSDSYFTAEKGFVYPIGNQFGIQSSGGRANEPTYLFLTTGSSNLREESLFYLMRLYSDGQQSQFYTNCISLKGYENYNYQFEVEDRDGLAIVVGCKNYESNFYVNTVLTKFIFIANNRNTLYVSNAYYSQLSLNINIGINYYSYYASSTAPSILNNVQVLATRTPSSELVSPIINLQSDRLCAVLVIHYDGAIQSDQLNIEAEDLYGVRYFVHTIHDAKAGWNVVRINETLQIHKEGQIKLRISTVDTTYVQVRWVSICDSEGEEVEMLSSTVLSQKVMTSVSLHHLPAYTVSPSVFITEPTSLGETTGCQNGGVLTSTYTCACPAGFTGSFCKSGCGRNRFGQDCGGVCSFRTRECKGFLLCTPFTNCTCAPGYM</sequence>
<proteinExistence type="predicted"/>
<feature type="chain" id="PRO_5008586589" description="EGF-like domain-containing protein" evidence="1">
    <location>
        <begin position="19"/>
        <end position="490"/>
    </location>
</feature>